<evidence type="ECO:0000313" key="4">
    <source>
        <dbReference type="Proteomes" id="UP000250321"/>
    </source>
</evidence>
<dbReference type="EMBL" id="PJQY01003108">
    <property type="protein sequence ID" value="PQM40127.1"/>
    <property type="molecule type" value="Genomic_DNA"/>
</dbReference>
<dbReference type="AlphaFoldDB" id="A0A314URQ0"/>
<name>A0A314URQ0_PRUYE</name>
<dbReference type="Proteomes" id="UP000250321">
    <property type="component" value="Unassembled WGS sequence"/>
</dbReference>
<gene>
    <name evidence="2" type="ORF">Pyn_24185</name>
    <name evidence="3" type="ORF">Pyn_29271</name>
</gene>
<dbReference type="EMBL" id="PJQY01001916">
    <property type="protein sequence ID" value="PQP98238.1"/>
    <property type="molecule type" value="Genomic_DNA"/>
</dbReference>
<proteinExistence type="predicted"/>
<sequence length="96" mass="10588">MPCVLQIEKTVEINENSQFLQDLEMLRTAPVEQLPSSVDETSPDHSQDGLGGFRFGGSNPLEQLGLYIKDDEEEEEIEPAASVPSPVNDIEEGEID</sequence>
<dbReference type="STRING" id="2094558.A0A314URQ0"/>
<accession>A0A314URQ0</accession>
<evidence type="ECO:0000313" key="2">
    <source>
        <dbReference type="EMBL" id="PQM40127.1"/>
    </source>
</evidence>
<comment type="caution">
    <text evidence="2">The sequence shown here is derived from an EMBL/GenBank/DDBJ whole genome shotgun (WGS) entry which is preliminary data.</text>
</comment>
<dbReference type="InterPro" id="IPR052442">
    <property type="entry name" value="Env_Response_Regulator"/>
</dbReference>
<dbReference type="PANTHER" id="PTHR46136:SF1">
    <property type="entry name" value="TRANSCRIPTION FACTOR GTE11-RELATED"/>
    <property type="match status" value="1"/>
</dbReference>
<dbReference type="PANTHER" id="PTHR46136">
    <property type="entry name" value="TRANSCRIPTION FACTOR GTE8"/>
    <property type="match status" value="1"/>
</dbReference>
<feature type="region of interest" description="Disordered" evidence="1">
    <location>
        <begin position="70"/>
        <end position="96"/>
    </location>
</feature>
<feature type="region of interest" description="Disordered" evidence="1">
    <location>
        <begin position="33"/>
        <end position="57"/>
    </location>
</feature>
<evidence type="ECO:0000256" key="1">
    <source>
        <dbReference type="SAM" id="MobiDB-lite"/>
    </source>
</evidence>
<dbReference type="OrthoDB" id="1702971at2759"/>
<keyword evidence="4" id="KW-1185">Reference proteome</keyword>
<organism evidence="2 4">
    <name type="scientific">Prunus yedoensis var. nudiflora</name>
    <dbReference type="NCBI Taxonomy" id="2094558"/>
    <lineage>
        <taxon>Eukaryota</taxon>
        <taxon>Viridiplantae</taxon>
        <taxon>Streptophyta</taxon>
        <taxon>Embryophyta</taxon>
        <taxon>Tracheophyta</taxon>
        <taxon>Spermatophyta</taxon>
        <taxon>Magnoliopsida</taxon>
        <taxon>eudicotyledons</taxon>
        <taxon>Gunneridae</taxon>
        <taxon>Pentapetalae</taxon>
        <taxon>rosids</taxon>
        <taxon>fabids</taxon>
        <taxon>Rosales</taxon>
        <taxon>Rosaceae</taxon>
        <taxon>Amygdaloideae</taxon>
        <taxon>Amygdaleae</taxon>
        <taxon>Prunus</taxon>
    </lineage>
</organism>
<evidence type="ECO:0000313" key="3">
    <source>
        <dbReference type="EMBL" id="PQP98238.1"/>
    </source>
</evidence>
<protein>
    <submittedName>
        <fullName evidence="2">Transcription factor GTE8</fullName>
    </submittedName>
</protein>
<reference evidence="2 4" key="1">
    <citation type="submission" date="2018-02" db="EMBL/GenBank/DDBJ databases">
        <title>Draft genome of wild Prunus yedoensis var. nudiflora.</title>
        <authorList>
            <person name="Baek S."/>
            <person name="Kim J.-H."/>
            <person name="Choi K."/>
            <person name="Kim G.-B."/>
            <person name="Cho A."/>
            <person name="Jang H."/>
            <person name="Shin C.-H."/>
            <person name="Yu H.-J."/>
            <person name="Mun J.-H."/>
        </authorList>
    </citation>
    <scope>NUCLEOTIDE SEQUENCE [LARGE SCALE GENOMIC DNA]</scope>
    <source>
        <strain evidence="4">cv. Jeju island</strain>
        <tissue evidence="2">Leaf</tissue>
    </source>
</reference>